<reference evidence="2" key="1">
    <citation type="submission" date="2022-01" db="EMBL/GenBank/DDBJ databases">
        <authorList>
            <person name="Braso-Vives M."/>
        </authorList>
    </citation>
    <scope>NUCLEOTIDE SEQUENCE</scope>
</reference>
<feature type="compositionally biased region" description="Basic and acidic residues" evidence="1">
    <location>
        <begin position="66"/>
        <end position="76"/>
    </location>
</feature>
<dbReference type="AlphaFoldDB" id="A0A8K0A9Y8"/>
<organism evidence="2 3">
    <name type="scientific">Branchiostoma lanceolatum</name>
    <name type="common">Common lancelet</name>
    <name type="synonym">Amphioxus lanceolatum</name>
    <dbReference type="NCBI Taxonomy" id="7740"/>
    <lineage>
        <taxon>Eukaryota</taxon>
        <taxon>Metazoa</taxon>
        <taxon>Chordata</taxon>
        <taxon>Cephalochordata</taxon>
        <taxon>Leptocardii</taxon>
        <taxon>Amphioxiformes</taxon>
        <taxon>Branchiostomatidae</taxon>
        <taxon>Branchiostoma</taxon>
    </lineage>
</organism>
<gene>
    <name evidence="2" type="primary">Hypp4359</name>
    <name evidence="2" type="ORF">BLAG_LOCUS22792</name>
</gene>
<dbReference type="EMBL" id="OV696692">
    <property type="protein sequence ID" value="CAH1270543.1"/>
    <property type="molecule type" value="Genomic_DNA"/>
</dbReference>
<proteinExistence type="predicted"/>
<evidence type="ECO:0000313" key="3">
    <source>
        <dbReference type="Proteomes" id="UP000838412"/>
    </source>
</evidence>
<name>A0A8K0A9Y8_BRALA</name>
<accession>A0A8K0A9Y8</accession>
<feature type="region of interest" description="Disordered" evidence="1">
    <location>
        <begin position="66"/>
        <end position="99"/>
    </location>
</feature>
<sequence length="126" mass="13860">MSIATPQRKKNLTFADEVEVIQIPDGVLKISRANKFGCSRPHVSRTYKNRVAVLNPRDVSKKLIGDTKRRHERKEAAVPAVAEENEDIESSLQCATDPKDEDLCQEAKKAAPSVKTMATDKGTGAI</sequence>
<evidence type="ECO:0000313" key="2">
    <source>
        <dbReference type="EMBL" id="CAH1270543.1"/>
    </source>
</evidence>
<keyword evidence="3" id="KW-1185">Reference proteome</keyword>
<evidence type="ECO:0000256" key="1">
    <source>
        <dbReference type="SAM" id="MobiDB-lite"/>
    </source>
</evidence>
<protein>
    <submittedName>
        <fullName evidence="2">Hypp4359 protein</fullName>
    </submittedName>
</protein>
<dbReference type="Proteomes" id="UP000838412">
    <property type="component" value="Chromosome 7"/>
</dbReference>